<reference evidence="3" key="1">
    <citation type="journal article" date="2019" name="Int. J. Syst. Evol. Microbiol.">
        <title>The Global Catalogue of Microorganisms (GCM) 10K type strain sequencing project: providing services to taxonomists for standard genome sequencing and annotation.</title>
        <authorList>
            <consortium name="The Broad Institute Genomics Platform"/>
            <consortium name="The Broad Institute Genome Sequencing Center for Infectious Disease"/>
            <person name="Wu L."/>
            <person name="Ma J."/>
        </authorList>
    </citation>
    <scope>NUCLEOTIDE SEQUENCE [LARGE SCALE GENOMIC DNA]</scope>
    <source>
        <strain evidence="3">KCTC 52490</strain>
    </source>
</reference>
<keyword evidence="3" id="KW-1185">Reference proteome</keyword>
<name>A0ABW6ADI0_9BACT</name>
<dbReference type="RefSeq" id="WP_381496728.1">
    <property type="nucleotide sequence ID" value="NZ_JBHUOM010000001.1"/>
</dbReference>
<dbReference type="EMBL" id="JBHUOM010000001">
    <property type="protein sequence ID" value="MFD2932532.1"/>
    <property type="molecule type" value="Genomic_DNA"/>
</dbReference>
<gene>
    <name evidence="2" type="ORF">ACFS25_01995</name>
</gene>
<proteinExistence type="predicted"/>
<sequence>MRFLLLLLGCSMTLLSLAQTSPKSIRIQVSYERSGKYLEQAVETIEAVNIVGIGTTVDYQAGRSVSLLPGFVAKNGSIFTANIKSVSDKNDFSLQLKAYPNPFDRSTIVDFNLPEDGKISLFVVDEKGQVIERLLENSFQTAGRHQVEWIPKTLSSGVYIPILKTERQQISNRILKK</sequence>
<evidence type="ECO:0000313" key="3">
    <source>
        <dbReference type="Proteomes" id="UP001597512"/>
    </source>
</evidence>
<protein>
    <submittedName>
        <fullName evidence="2">T9SS type A sorting domain-containing protein</fullName>
    </submittedName>
</protein>
<comment type="caution">
    <text evidence="2">The sequence shown here is derived from an EMBL/GenBank/DDBJ whole genome shotgun (WGS) entry which is preliminary data.</text>
</comment>
<dbReference type="InterPro" id="IPR055015">
    <property type="entry name" value="GCX_COOH"/>
</dbReference>
<organism evidence="2 3">
    <name type="scientific">Spirosoma flavum</name>
    <dbReference type="NCBI Taxonomy" id="2048557"/>
    <lineage>
        <taxon>Bacteria</taxon>
        <taxon>Pseudomonadati</taxon>
        <taxon>Bacteroidota</taxon>
        <taxon>Cytophagia</taxon>
        <taxon>Cytophagales</taxon>
        <taxon>Cytophagaceae</taxon>
        <taxon>Spirosoma</taxon>
    </lineage>
</organism>
<dbReference type="Proteomes" id="UP001597512">
    <property type="component" value="Unassembled WGS sequence"/>
</dbReference>
<feature type="signal peptide" evidence="1">
    <location>
        <begin position="1"/>
        <end position="18"/>
    </location>
</feature>
<dbReference type="NCBIfam" id="NF045639">
    <property type="entry name" value="GCX_COOH"/>
    <property type="match status" value="1"/>
</dbReference>
<keyword evidence="1" id="KW-0732">Signal</keyword>
<feature type="chain" id="PRO_5047463339" evidence="1">
    <location>
        <begin position="19"/>
        <end position="177"/>
    </location>
</feature>
<evidence type="ECO:0000256" key="1">
    <source>
        <dbReference type="SAM" id="SignalP"/>
    </source>
</evidence>
<accession>A0ABW6ADI0</accession>
<evidence type="ECO:0000313" key="2">
    <source>
        <dbReference type="EMBL" id="MFD2932532.1"/>
    </source>
</evidence>
<dbReference type="NCBIfam" id="TIGR04183">
    <property type="entry name" value="Por_Secre_tail"/>
    <property type="match status" value="1"/>
</dbReference>
<dbReference type="InterPro" id="IPR026444">
    <property type="entry name" value="Secre_tail"/>
</dbReference>